<dbReference type="Pfam" id="PF13968">
    <property type="entry name" value="DUF4220"/>
    <property type="match status" value="1"/>
</dbReference>
<protein>
    <recommendedName>
        <fullName evidence="2">DUF4220 domain-containing protein</fullName>
    </recommendedName>
</protein>
<evidence type="ECO:0000256" key="1">
    <source>
        <dbReference type="SAM" id="Phobius"/>
    </source>
</evidence>
<dbReference type="InterPro" id="IPR025315">
    <property type="entry name" value="DUF4220"/>
</dbReference>
<evidence type="ECO:0000259" key="2">
    <source>
        <dbReference type="Pfam" id="PF13968"/>
    </source>
</evidence>
<keyword evidence="1" id="KW-1133">Transmembrane helix</keyword>
<evidence type="ECO:0000313" key="4">
    <source>
        <dbReference type="Proteomes" id="UP001164776"/>
    </source>
</evidence>
<gene>
    <name evidence="3" type="ORF">BS78_K261900</name>
</gene>
<keyword evidence="1" id="KW-0812">Transmembrane</keyword>
<feature type="domain" description="DUF4220" evidence="2">
    <location>
        <begin position="70"/>
        <end position="281"/>
    </location>
</feature>
<comment type="caution">
    <text evidence="3">The sequence shown here is derived from an EMBL/GenBank/DDBJ whole genome shotgun (WGS) entry which is preliminary data.</text>
</comment>
<feature type="transmembrane region" description="Helical" evidence="1">
    <location>
        <begin position="205"/>
        <end position="225"/>
    </location>
</feature>
<dbReference type="InterPro" id="IPR007658">
    <property type="entry name" value="DUF594"/>
</dbReference>
<dbReference type="OrthoDB" id="664478at2759"/>
<accession>A0A9W8CG69</accession>
<feature type="transmembrane region" description="Helical" evidence="1">
    <location>
        <begin position="180"/>
        <end position="199"/>
    </location>
</feature>
<evidence type="ECO:0000313" key="3">
    <source>
        <dbReference type="EMBL" id="KAJ1256960.1"/>
    </source>
</evidence>
<name>A0A9W8CG69_9POAL</name>
<organism evidence="3 4">
    <name type="scientific">Paspalum vaginatum</name>
    <name type="common">seashore paspalum</name>
    <dbReference type="NCBI Taxonomy" id="158149"/>
    <lineage>
        <taxon>Eukaryota</taxon>
        <taxon>Viridiplantae</taxon>
        <taxon>Streptophyta</taxon>
        <taxon>Embryophyta</taxon>
        <taxon>Tracheophyta</taxon>
        <taxon>Spermatophyta</taxon>
        <taxon>Magnoliopsida</taxon>
        <taxon>Liliopsida</taxon>
        <taxon>Poales</taxon>
        <taxon>Poaceae</taxon>
        <taxon>PACMAD clade</taxon>
        <taxon>Panicoideae</taxon>
        <taxon>Andropogonodae</taxon>
        <taxon>Paspaleae</taxon>
        <taxon>Paspalinae</taxon>
        <taxon>Paspalum</taxon>
    </lineage>
</organism>
<proteinExistence type="predicted"/>
<keyword evidence="1" id="KW-0472">Membrane</keyword>
<keyword evidence="4" id="KW-1185">Reference proteome</keyword>
<reference evidence="3 4" key="1">
    <citation type="submission" date="2022-10" db="EMBL/GenBank/DDBJ databases">
        <title>WGS assembly of Paspalum vaginatum 540-79.</title>
        <authorList>
            <person name="Sun G."/>
            <person name="Wase N."/>
            <person name="Shu S."/>
            <person name="Jenkins J."/>
            <person name="Zhou B."/>
            <person name="Torres-Rodriguez J."/>
            <person name="Chen C."/>
            <person name="Sandor L."/>
            <person name="Plott C."/>
            <person name="Yoshinga Y."/>
            <person name="Daum C."/>
            <person name="Qi P."/>
            <person name="Barry K."/>
            <person name="Lipzen A."/>
            <person name="Berry L."/>
            <person name="Pedersen C."/>
            <person name="Gottilla T."/>
            <person name="Foltz A."/>
            <person name="Yu H."/>
            <person name="O'Malley R."/>
            <person name="Zhang C."/>
            <person name="Devos K."/>
            <person name="Sigmon B."/>
            <person name="Yu B."/>
            <person name="Obata T."/>
            <person name="Schmutz J."/>
            <person name="Schnable J."/>
        </authorList>
    </citation>
    <scope>NUCLEOTIDE SEQUENCE [LARGE SCALE GENOMIC DNA]</scope>
    <source>
        <strain evidence="4">cv. 540-79</strain>
    </source>
</reference>
<dbReference type="Proteomes" id="UP001164776">
    <property type="component" value="Unassembled WGS sequence"/>
</dbReference>
<dbReference type="AlphaFoldDB" id="A0A9W8CG69"/>
<dbReference type="Pfam" id="PF04578">
    <property type="entry name" value="DUF594"/>
    <property type="match status" value="1"/>
</dbReference>
<dbReference type="EMBL" id="MU629454">
    <property type="protein sequence ID" value="KAJ1256960.1"/>
    <property type="molecule type" value="Genomic_DNA"/>
</dbReference>
<sequence length="559" mass="62949">MVLRFVVFNRAAGSFALGRNVQLVAGHMADLQQTGCFGAERQLPAAVPCLIVTGERSRDVEESPTGYRVKPSALQDERKTLITLDRVWSESGHLLTPELKDLCLSFALFKCLRRRFARHHLAEAGSIWAFRFVEDWMLGQEGDHERIFRVIADELSFASDFYYSSLPVASLGTLPAALHFLLSLLISGLIIRLTLVLIPRAIVPFPIPMSLITIIAAVNVIAEVLEMRAGLRSNWTKISMIGHYIIRCPPHDRDRRMLSWWLRSKPPKLWKDEIRQNNLLKPILPREQSWLRLCKHFFIPRRNRHEPVIKVPLQVKAKIIASLRSSGGHLNDGTAMVRHWCHCQEYSHDITWACYGGEVTTTTDFLLVWHIATSLFEIRCSSQRASASSSTRTDSMIVAQSLSCYCTYLVAEAPELLPDDSAWTKRRYKAVKKGIAAEASKSAPEDYSGVYGHLVHSFSAESCHEVLRKGSRLGKQLVEEAERPREGETGPACGGEDAVWELLAEFWSEMVLYLAPSDNVKRHIEVLQLQRGGELVTLLWALLLHAGIASRPAPHVPEP</sequence>
<dbReference type="PANTHER" id="PTHR31325">
    <property type="entry name" value="OS01G0798800 PROTEIN-RELATED"/>
    <property type="match status" value="1"/>
</dbReference>